<dbReference type="SUPFAM" id="SSF46785">
    <property type="entry name" value="Winged helix' DNA-binding domain"/>
    <property type="match status" value="1"/>
</dbReference>
<keyword evidence="1" id="KW-0805">Transcription regulation</keyword>
<dbReference type="InterPro" id="IPR008920">
    <property type="entry name" value="TF_FadR/GntR_C"/>
</dbReference>
<keyword evidence="3" id="KW-0804">Transcription</keyword>
<dbReference type="InterPro" id="IPR011711">
    <property type="entry name" value="GntR_C"/>
</dbReference>
<protein>
    <submittedName>
        <fullName evidence="5">GntR family transcriptional regulator</fullName>
    </submittedName>
</protein>
<dbReference type="PROSITE" id="PS50949">
    <property type="entry name" value="HTH_GNTR"/>
    <property type="match status" value="1"/>
</dbReference>
<gene>
    <name evidence="5" type="ORF">OEZ60_19900</name>
</gene>
<sequence length="212" mass="24090">MTKADIAAERLETAIINCELPPGAVFQEAELCELLDLGRTPVREALLRLSGENLVSISRAGVQIPGIDAVAMLKLLELREPIERLTIEKAVQRMTDDDLRLFSDIRTRIVAIADDDRDSFMAILREIHRAIAGASKNEFVSATLRTTQGLSRRFWRYYLTEKDQRAAKRIYCDLLKAIIARDEQDALCQAATLMNHLRDFANGRIDKYQRFP</sequence>
<dbReference type="InterPro" id="IPR000524">
    <property type="entry name" value="Tscrpt_reg_HTH_GntR"/>
</dbReference>
<organism evidence="5 6">
    <name type="scientific">Albidovulum salinarum</name>
    <dbReference type="NCBI Taxonomy" id="2984153"/>
    <lineage>
        <taxon>Bacteria</taxon>
        <taxon>Pseudomonadati</taxon>
        <taxon>Pseudomonadota</taxon>
        <taxon>Alphaproteobacteria</taxon>
        <taxon>Rhodobacterales</taxon>
        <taxon>Paracoccaceae</taxon>
        <taxon>Albidovulum</taxon>
    </lineage>
</organism>
<accession>A0ABT2X8H6</accession>
<dbReference type="SMART" id="SM00345">
    <property type="entry name" value="HTH_GNTR"/>
    <property type="match status" value="1"/>
</dbReference>
<dbReference type="SUPFAM" id="SSF48008">
    <property type="entry name" value="GntR ligand-binding domain-like"/>
    <property type="match status" value="1"/>
</dbReference>
<comment type="caution">
    <text evidence="5">The sequence shown here is derived from an EMBL/GenBank/DDBJ whole genome shotgun (WGS) entry which is preliminary data.</text>
</comment>
<evidence type="ECO:0000256" key="1">
    <source>
        <dbReference type="ARBA" id="ARBA00023015"/>
    </source>
</evidence>
<dbReference type="Gene3D" id="1.20.120.530">
    <property type="entry name" value="GntR ligand-binding domain-like"/>
    <property type="match status" value="1"/>
</dbReference>
<keyword evidence="2" id="KW-0238">DNA-binding</keyword>
<reference evidence="5 6" key="1">
    <citation type="submission" date="2022-10" db="EMBL/GenBank/DDBJ databases">
        <title>Defluviimonas sp. nov., isolated from ocean surface sediments.</title>
        <authorList>
            <person name="He W."/>
            <person name="Wang L."/>
            <person name="Zhang D.-F."/>
        </authorList>
    </citation>
    <scope>NUCLEOTIDE SEQUENCE [LARGE SCALE GENOMIC DNA]</scope>
    <source>
        <strain evidence="5 6">WL0024</strain>
    </source>
</reference>
<dbReference type="PANTHER" id="PTHR43537">
    <property type="entry name" value="TRANSCRIPTIONAL REGULATOR, GNTR FAMILY"/>
    <property type="match status" value="1"/>
</dbReference>
<evidence type="ECO:0000256" key="3">
    <source>
        <dbReference type="ARBA" id="ARBA00023163"/>
    </source>
</evidence>
<dbReference type="Pfam" id="PF00392">
    <property type="entry name" value="GntR"/>
    <property type="match status" value="1"/>
</dbReference>
<dbReference type="RefSeq" id="WP_263340102.1">
    <property type="nucleotide sequence ID" value="NZ_JAOVQO010000024.1"/>
</dbReference>
<dbReference type="EMBL" id="JAOVQO010000024">
    <property type="protein sequence ID" value="MCU9850256.1"/>
    <property type="molecule type" value="Genomic_DNA"/>
</dbReference>
<evidence type="ECO:0000313" key="6">
    <source>
        <dbReference type="Proteomes" id="UP001209535"/>
    </source>
</evidence>
<keyword evidence="6" id="KW-1185">Reference proteome</keyword>
<feature type="domain" description="HTH gntR-type" evidence="4">
    <location>
        <begin position="1"/>
        <end position="67"/>
    </location>
</feature>
<evidence type="ECO:0000313" key="5">
    <source>
        <dbReference type="EMBL" id="MCU9850256.1"/>
    </source>
</evidence>
<dbReference type="InterPro" id="IPR036390">
    <property type="entry name" value="WH_DNA-bd_sf"/>
</dbReference>
<name>A0ABT2X8H6_9RHOB</name>
<dbReference type="Gene3D" id="1.10.10.10">
    <property type="entry name" value="Winged helix-like DNA-binding domain superfamily/Winged helix DNA-binding domain"/>
    <property type="match status" value="1"/>
</dbReference>
<evidence type="ECO:0000256" key="2">
    <source>
        <dbReference type="ARBA" id="ARBA00023125"/>
    </source>
</evidence>
<proteinExistence type="predicted"/>
<dbReference type="SMART" id="SM00895">
    <property type="entry name" value="FCD"/>
    <property type="match status" value="1"/>
</dbReference>
<evidence type="ECO:0000259" key="4">
    <source>
        <dbReference type="PROSITE" id="PS50949"/>
    </source>
</evidence>
<dbReference type="Proteomes" id="UP001209535">
    <property type="component" value="Unassembled WGS sequence"/>
</dbReference>
<dbReference type="PANTHER" id="PTHR43537:SF45">
    <property type="entry name" value="GNTR FAMILY REGULATORY PROTEIN"/>
    <property type="match status" value="1"/>
</dbReference>
<dbReference type="InterPro" id="IPR036388">
    <property type="entry name" value="WH-like_DNA-bd_sf"/>
</dbReference>
<dbReference type="Pfam" id="PF07729">
    <property type="entry name" value="FCD"/>
    <property type="match status" value="1"/>
</dbReference>